<feature type="non-terminal residue" evidence="2">
    <location>
        <position position="1"/>
    </location>
</feature>
<keyword evidence="3" id="KW-1185">Reference proteome</keyword>
<organism evidence="2 3">
    <name type="scientific">candidate division MSBL1 archaeon SCGC-AAA259A05</name>
    <dbReference type="NCBI Taxonomy" id="1698259"/>
    <lineage>
        <taxon>Archaea</taxon>
        <taxon>Methanobacteriati</taxon>
        <taxon>Methanobacteriota</taxon>
        <taxon>candidate division MSBL1</taxon>
    </lineage>
</organism>
<dbReference type="Proteomes" id="UP000070163">
    <property type="component" value="Unassembled WGS sequence"/>
</dbReference>
<dbReference type="EMBL" id="LHXJ01000017">
    <property type="protein sequence ID" value="KXA91211.1"/>
    <property type="molecule type" value="Genomic_DNA"/>
</dbReference>
<evidence type="ECO:0000313" key="2">
    <source>
        <dbReference type="EMBL" id="KXA91211.1"/>
    </source>
</evidence>
<sequence>YLYLDHFSVLVEVYHYLIMFFGVVYLFIKEHGVLGGGNTRVRATDEHVFFNHQKIEKFNIVSTPQLIIDLLEEGGPSEEAGAHLLERFHGD</sequence>
<gene>
    <name evidence="2" type="ORF">AKJ57_02150</name>
</gene>
<keyword evidence="1" id="KW-1133">Transmembrane helix</keyword>
<evidence type="ECO:0000256" key="1">
    <source>
        <dbReference type="SAM" id="Phobius"/>
    </source>
</evidence>
<keyword evidence="1" id="KW-0472">Membrane</keyword>
<name>A0A133UAK1_9EURY</name>
<dbReference type="AlphaFoldDB" id="A0A133UAK1"/>
<accession>A0A133UAK1</accession>
<evidence type="ECO:0000313" key="3">
    <source>
        <dbReference type="Proteomes" id="UP000070163"/>
    </source>
</evidence>
<keyword evidence="1" id="KW-0812">Transmembrane</keyword>
<comment type="caution">
    <text evidence="2">The sequence shown here is derived from an EMBL/GenBank/DDBJ whole genome shotgun (WGS) entry which is preliminary data.</text>
</comment>
<protein>
    <submittedName>
        <fullName evidence="2">Uncharacterized protein</fullName>
    </submittedName>
</protein>
<feature type="transmembrane region" description="Helical" evidence="1">
    <location>
        <begin position="6"/>
        <end position="28"/>
    </location>
</feature>
<reference evidence="2 3" key="1">
    <citation type="journal article" date="2016" name="Sci. Rep.">
        <title>Metabolic traits of an uncultured archaeal lineage -MSBL1- from brine pools of the Red Sea.</title>
        <authorList>
            <person name="Mwirichia R."/>
            <person name="Alam I."/>
            <person name="Rashid M."/>
            <person name="Vinu M."/>
            <person name="Ba-Alawi W."/>
            <person name="Anthony Kamau A."/>
            <person name="Kamanda Ngugi D."/>
            <person name="Goker M."/>
            <person name="Klenk H.P."/>
            <person name="Bajic V."/>
            <person name="Stingl U."/>
        </authorList>
    </citation>
    <scope>NUCLEOTIDE SEQUENCE [LARGE SCALE GENOMIC DNA]</scope>
    <source>
        <strain evidence="2">SCGC-AAA259A05</strain>
    </source>
</reference>
<proteinExistence type="predicted"/>